<evidence type="ECO:0000313" key="2">
    <source>
        <dbReference type="EMBL" id="MFC4823318.1"/>
    </source>
</evidence>
<sequence length="142" mass="15009">MASSQPNPMDLINRAEGKSLTSVTKQGIGGWLFALSTSAILGVQALTQLLLMPVRLVNKIGTNVVEGLILKPLLVVITGSEASARGVDQMGLFGLPIGTIVLLGTFTIIALYLRQDVTSDTLPGTFTDYFGTGVDEDAEDEQ</sequence>
<dbReference type="Proteomes" id="UP001595945">
    <property type="component" value="Unassembled WGS sequence"/>
</dbReference>
<keyword evidence="3" id="KW-1185">Reference proteome</keyword>
<dbReference type="AlphaFoldDB" id="A0ABD5PYF9"/>
<accession>A0ABD5PYF9</accession>
<evidence type="ECO:0000256" key="1">
    <source>
        <dbReference type="SAM" id="Phobius"/>
    </source>
</evidence>
<feature type="transmembrane region" description="Helical" evidence="1">
    <location>
        <begin position="92"/>
        <end position="113"/>
    </location>
</feature>
<feature type="transmembrane region" description="Helical" evidence="1">
    <location>
        <begin position="28"/>
        <end position="51"/>
    </location>
</feature>
<comment type="caution">
    <text evidence="2">The sequence shown here is derived from an EMBL/GenBank/DDBJ whole genome shotgun (WGS) entry which is preliminary data.</text>
</comment>
<keyword evidence="1" id="KW-1133">Transmembrane helix</keyword>
<dbReference type="GeneID" id="73045634"/>
<name>A0ABD5PYF9_9EURY</name>
<dbReference type="RefSeq" id="WP_254267201.1">
    <property type="nucleotide sequence ID" value="NZ_CP100400.1"/>
</dbReference>
<dbReference type="EMBL" id="JBHSHT010000001">
    <property type="protein sequence ID" value="MFC4823318.1"/>
    <property type="molecule type" value="Genomic_DNA"/>
</dbReference>
<keyword evidence="1" id="KW-0812">Transmembrane</keyword>
<keyword evidence="1" id="KW-0472">Membrane</keyword>
<proteinExistence type="predicted"/>
<protein>
    <submittedName>
        <fullName evidence="2">Uncharacterized protein</fullName>
    </submittedName>
</protein>
<gene>
    <name evidence="2" type="ORF">ACFO9K_03480</name>
</gene>
<reference evidence="2 3" key="1">
    <citation type="journal article" date="2019" name="Int. J. Syst. Evol. Microbiol.">
        <title>The Global Catalogue of Microorganisms (GCM) 10K type strain sequencing project: providing services to taxonomists for standard genome sequencing and annotation.</title>
        <authorList>
            <consortium name="The Broad Institute Genomics Platform"/>
            <consortium name="The Broad Institute Genome Sequencing Center for Infectious Disease"/>
            <person name="Wu L."/>
            <person name="Ma J."/>
        </authorList>
    </citation>
    <scope>NUCLEOTIDE SEQUENCE [LARGE SCALE GENOMIC DNA]</scope>
    <source>
        <strain evidence="2 3">XZYJ18</strain>
    </source>
</reference>
<evidence type="ECO:0000313" key="3">
    <source>
        <dbReference type="Proteomes" id="UP001595945"/>
    </source>
</evidence>
<organism evidence="2 3">
    <name type="scientific">Halorussus aquaticus</name>
    <dbReference type="NCBI Taxonomy" id="2953748"/>
    <lineage>
        <taxon>Archaea</taxon>
        <taxon>Methanobacteriati</taxon>
        <taxon>Methanobacteriota</taxon>
        <taxon>Stenosarchaea group</taxon>
        <taxon>Halobacteria</taxon>
        <taxon>Halobacteriales</taxon>
        <taxon>Haladaptataceae</taxon>
        <taxon>Halorussus</taxon>
    </lineage>
</organism>